<organism evidence="2 3">
    <name type="scientific">Datura stramonium</name>
    <name type="common">Jimsonweed</name>
    <name type="synonym">Common thornapple</name>
    <dbReference type="NCBI Taxonomy" id="4076"/>
    <lineage>
        <taxon>Eukaryota</taxon>
        <taxon>Viridiplantae</taxon>
        <taxon>Streptophyta</taxon>
        <taxon>Embryophyta</taxon>
        <taxon>Tracheophyta</taxon>
        <taxon>Spermatophyta</taxon>
        <taxon>Magnoliopsida</taxon>
        <taxon>eudicotyledons</taxon>
        <taxon>Gunneridae</taxon>
        <taxon>Pentapetalae</taxon>
        <taxon>asterids</taxon>
        <taxon>lamiids</taxon>
        <taxon>Solanales</taxon>
        <taxon>Solanaceae</taxon>
        <taxon>Solanoideae</taxon>
        <taxon>Datureae</taxon>
        <taxon>Datura</taxon>
    </lineage>
</organism>
<proteinExistence type="predicted"/>
<feature type="compositionally biased region" description="Polar residues" evidence="1">
    <location>
        <begin position="1"/>
        <end position="10"/>
    </location>
</feature>
<dbReference type="EMBL" id="JACEIK010001024">
    <property type="protein sequence ID" value="MCD7465173.1"/>
    <property type="molecule type" value="Genomic_DNA"/>
</dbReference>
<reference evidence="2 3" key="1">
    <citation type="journal article" date="2021" name="BMC Genomics">
        <title>Datura genome reveals duplications of psychoactive alkaloid biosynthetic genes and high mutation rate following tissue culture.</title>
        <authorList>
            <person name="Rajewski A."/>
            <person name="Carter-House D."/>
            <person name="Stajich J."/>
            <person name="Litt A."/>
        </authorList>
    </citation>
    <scope>NUCLEOTIDE SEQUENCE [LARGE SCALE GENOMIC DNA]</scope>
    <source>
        <strain evidence="2">AR-01</strain>
    </source>
</reference>
<gene>
    <name evidence="2" type="ORF">HAX54_000738</name>
</gene>
<keyword evidence="3" id="KW-1185">Reference proteome</keyword>
<comment type="caution">
    <text evidence="2">The sequence shown here is derived from an EMBL/GenBank/DDBJ whole genome shotgun (WGS) entry which is preliminary data.</text>
</comment>
<protein>
    <submittedName>
        <fullName evidence="2">Uncharacterized protein</fullName>
    </submittedName>
</protein>
<evidence type="ECO:0000313" key="3">
    <source>
        <dbReference type="Proteomes" id="UP000823775"/>
    </source>
</evidence>
<evidence type="ECO:0000256" key="1">
    <source>
        <dbReference type="SAM" id="MobiDB-lite"/>
    </source>
</evidence>
<evidence type="ECO:0000313" key="2">
    <source>
        <dbReference type="EMBL" id="MCD7465173.1"/>
    </source>
</evidence>
<sequence>MHGANASSLGSAIEDRKEKTKARSPAIAEGKELRMALPGSIGAAIGPWLWPSWAATAATMITTIAMKLNAADETWNAIILTSIYENTNGNA</sequence>
<feature type="region of interest" description="Disordered" evidence="1">
    <location>
        <begin position="1"/>
        <end position="27"/>
    </location>
</feature>
<name>A0ABS8T227_DATST</name>
<dbReference type="Proteomes" id="UP000823775">
    <property type="component" value="Unassembled WGS sequence"/>
</dbReference>
<accession>A0ABS8T227</accession>